<protein>
    <submittedName>
        <fullName evidence="3">AMP-binding protein</fullName>
    </submittedName>
</protein>
<dbReference type="InterPro" id="IPR000873">
    <property type="entry name" value="AMP-dep_synth/lig_dom"/>
</dbReference>
<feature type="region of interest" description="Disordered" evidence="1">
    <location>
        <begin position="165"/>
        <end position="194"/>
    </location>
</feature>
<dbReference type="SUPFAM" id="SSF47336">
    <property type="entry name" value="ACP-like"/>
    <property type="match status" value="1"/>
</dbReference>
<feature type="domain" description="Carrier" evidence="2">
    <location>
        <begin position="400"/>
        <end position="474"/>
    </location>
</feature>
<gene>
    <name evidence="3" type="ORF">KGQ19_15065</name>
</gene>
<accession>A0ABS5KQ60</accession>
<feature type="compositionally biased region" description="Low complexity" evidence="1">
    <location>
        <begin position="171"/>
        <end position="180"/>
    </location>
</feature>
<dbReference type="Gene3D" id="3.40.50.980">
    <property type="match status" value="2"/>
</dbReference>
<dbReference type="InterPro" id="IPR045851">
    <property type="entry name" value="AMP-bd_C_sf"/>
</dbReference>
<organism evidence="3 4">
    <name type="scientific">Catenulispora pinistramenti</name>
    <dbReference type="NCBI Taxonomy" id="2705254"/>
    <lineage>
        <taxon>Bacteria</taxon>
        <taxon>Bacillati</taxon>
        <taxon>Actinomycetota</taxon>
        <taxon>Actinomycetes</taxon>
        <taxon>Catenulisporales</taxon>
        <taxon>Catenulisporaceae</taxon>
        <taxon>Catenulispora</taxon>
    </lineage>
</organism>
<keyword evidence="4" id="KW-1185">Reference proteome</keyword>
<comment type="caution">
    <text evidence="3">The sequence shown here is derived from an EMBL/GenBank/DDBJ whole genome shotgun (WGS) entry which is preliminary data.</text>
</comment>
<evidence type="ECO:0000259" key="2">
    <source>
        <dbReference type="PROSITE" id="PS50075"/>
    </source>
</evidence>
<dbReference type="PANTHER" id="PTHR45527">
    <property type="entry name" value="NONRIBOSOMAL PEPTIDE SYNTHETASE"/>
    <property type="match status" value="1"/>
</dbReference>
<dbReference type="Pfam" id="PF00501">
    <property type="entry name" value="AMP-binding"/>
    <property type="match status" value="1"/>
</dbReference>
<dbReference type="InterPro" id="IPR036736">
    <property type="entry name" value="ACP-like_sf"/>
</dbReference>
<evidence type="ECO:0000256" key="1">
    <source>
        <dbReference type="SAM" id="MobiDB-lite"/>
    </source>
</evidence>
<evidence type="ECO:0000313" key="4">
    <source>
        <dbReference type="Proteomes" id="UP000730482"/>
    </source>
</evidence>
<name>A0ABS5KQ60_9ACTN</name>
<feature type="region of interest" description="Disordered" evidence="1">
    <location>
        <begin position="1"/>
        <end position="30"/>
    </location>
</feature>
<dbReference type="Gene3D" id="3.30.300.30">
    <property type="match status" value="1"/>
</dbReference>
<sequence>MTSPVREFEKSSGTIRTRRAAESAGADEGSFSPDVCVSELFERQAARTPDAVAVIADDAQLSYAALEALAEAWAHRLRGLGVRPGVLVGVCLEHSPTLIAALLSVWKAGGAFLALDPQYPTDSLVRMLTDAAPAVLLTARVQADRLPELDAVVVALDAPEANGWPAPSPAPAASAAAAGRSRPRPGEPAYVIYPSGSTSRPKSVTIEHRGLANHLGGIAATVFRPGPVNSLLPRSLSFDFSFTGLFLPLATGGTLRLAAPGSPPEQLARLIQDPGLHLVRLTPPQIQALASALDGKAGLAGPGVLLIGGAAGGGHELLHRAGDVATLDEDGHLEPSEVQAHLEQLPYVRAAAVVMARNERLTAFVVTGSGAAPETSAVPEALAARLPEVAVLRAGPNQDAEDSSLLEAVCRIWAEVLEIPAVAPHDNFFDLGGNSIGAMKVAAQCRQLGLAITSRKILLADTVAQLLDETQHATTG</sequence>
<dbReference type="SUPFAM" id="SSF56801">
    <property type="entry name" value="Acetyl-CoA synthetase-like"/>
    <property type="match status" value="1"/>
</dbReference>
<dbReference type="Proteomes" id="UP000730482">
    <property type="component" value="Unassembled WGS sequence"/>
</dbReference>
<dbReference type="PROSITE" id="PS50075">
    <property type="entry name" value="CARRIER"/>
    <property type="match status" value="1"/>
</dbReference>
<dbReference type="Pfam" id="PF00550">
    <property type="entry name" value="PP-binding"/>
    <property type="match status" value="1"/>
</dbReference>
<proteinExistence type="predicted"/>
<dbReference type="InterPro" id="IPR009081">
    <property type="entry name" value="PP-bd_ACP"/>
</dbReference>
<dbReference type="EMBL" id="JAAFYZ010000043">
    <property type="protein sequence ID" value="MBS2548187.1"/>
    <property type="molecule type" value="Genomic_DNA"/>
</dbReference>
<feature type="compositionally biased region" description="Basic and acidic residues" evidence="1">
    <location>
        <begin position="1"/>
        <end position="10"/>
    </location>
</feature>
<dbReference type="RefSeq" id="WP_212009762.1">
    <property type="nucleotide sequence ID" value="NZ_JAAFYZ010000043.1"/>
</dbReference>
<evidence type="ECO:0000313" key="3">
    <source>
        <dbReference type="EMBL" id="MBS2548187.1"/>
    </source>
</evidence>
<dbReference type="PANTHER" id="PTHR45527:SF1">
    <property type="entry name" value="FATTY ACID SYNTHASE"/>
    <property type="match status" value="1"/>
</dbReference>
<reference evidence="3 4" key="1">
    <citation type="submission" date="2020-02" db="EMBL/GenBank/DDBJ databases">
        <title>Acidophilic actinobacteria isolated from forest soil.</title>
        <authorList>
            <person name="Golinska P."/>
        </authorList>
    </citation>
    <scope>NUCLEOTIDE SEQUENCE [LARGE SCALE GENOMIC DNA]</scope>
    <source>
        <strain evidence="3 4">NL8</strain>
    </source>
</reference>
<dbReference type="Gene3D" id="1.10.1200.10">
    <property type="entry name" value="ACP-like"/>
    <property type="match status" value="1"/>
</dbReference>